<dbReference type="EMBL" id="WCSB01000003">
    <property type="protein sequence ID" value="KAB4454272.1"/>
    <property type="molecule type" value="Genomic_DNA"/>
</dbReference>
<keyword evidence="2" id="KW-0808">Transferase</keyword>
<evidence type="ECO:0000259" key="1">
    <source>
        <dbReference type="Pfam" id="PF00534"/>
    </source>
</evidence>
<dbReference type="AlphaFoldDB" id="A0A7J5JS52"/>
<accession>A0A7J5JS52</accession>
<dbReference type="Gene3D" id="3.40.50.2000">
    <property type="entry name" value="Glycogen Phosphorylase B"/>
    <property type="match status" value="2"/>
</dbReference>
<protein>
    <submittedName>
        <fullName evidence="2">Glycosyltransferase</fullName>
    </submittedName>
</protein>
<dbReference type="Proteomes" id="UP000460317">
    <property type="component" value="Unassembled WGS sequence"/>
</dbReference>
<dbReference type="SUPFAM" id="SSF53756">
    <property type="entry name" value="UDP-Glycosyltransferase/glycogen phosphorylase"/>
    <property type="match status" value="1"/>
</dbReference>
<comment type="caution">
    <text evidence="2">The sequence shown here is derived from an EMBL/GenBank/DDBJ whole genome shotgun (WGS) entry which is preliminary data.</text>
</comment>
<feature type="domain" description="Glycosyl transferase family 1" evidence="1">
    <location>
        <begin position="203"/>
        <end position="354"/>
    </location>
</feature>
<reference evidence="2 3" key="1">
    <citation type="journal article" date="2019" name="Nat. Med.">
        <title>A library of human gut bacterial isolates paired with longitudinal multiomics data enables mechanistic microbiome research.</title>
        <authorList>
            <person name="Poyet M."/>
            <person name="Groussin M."/>
            <person name="Gibbons S.M."/>
            <person name="Avila-Pacheco J."/>
            <person name="Jiang X."/>
            <person name="Kearney S.M."/>
            <person name="Perrotta A.R."/>
            <person name="Berdy B."/>
            <person name="Zhao S."/>
            <person name="Lieberman T.D."/>
            <person name="Swanson P.K."/>
            <person name="Smith M."/>
            <person name="Roesemann S."/>
            <person name="Alexander J.E."/>
            <person name="Rich S.A."/>
            <person name="Livny J."/>
            <person name="Vlamakis H."/>
            <person name="Clish C."/>
            <person name="Bullock K."/>
            <person name="Deik A."/>
            <person name="Scott J."/>
            <person name="Pierce K.A."/>
            <person name="Xavier R.J."/>
            <person name="Alm E.J."/>
        </authorList>
    </citation>
    <scope>NUCLEOTIDE SEQUENCE [LARGE SCALE GENOMIC DNA]</scope>
    <source>
        <strain evidence="2 3">BIOML-A165</strain>
    </source>
</reference>
<dbReference type="InterPro" id="IPR001296">
    <property type="entry name" value="Glyco_trans_1"/>
</dbReference>
<organism evidence="2 3">
    <name type="scientific">Bacteroides thetaiotaomicron</name>
    <dbReference type="NCBI Taxonomy" id="818"/>
    <lineage>
        <taxon>Bacteria</taxon>
        <taxon>Pseudomonadati</taxon>
        <taxon>Bacteroidota</taxon>
        <taxon>Bacteroidia</taxon>
        <taxon>Bacteroidales</taxon>
        <taxon>Bacteroidaceae</taxon>
        <taxon>Bacteroides</taxon>
    </lineage>
</organism>
<dbReference type="PANTHER" id="PTHR12526:SF630">
    <property type="entry name" value="GLYCOSYLTRANSFERASE"/>
    <property type="match status" value="1"/>
</dbReference>
<evidence type="ECO:0000313" key="2">
    <source>
        <dbReference type="EMBL" id="KAB4454272.1"/>
    </source>
</evidence>
<name>A0A7J5JS52_BACT4</name>
<dbReference type="Pfam" id="PF00534">
    <property type="entry name" value="Glycos_transf_1"/>
    <property type="match status" value="1"/>
</dbReference>
<dbReference type="GO" id="GO:0016757">
    <property type="term" value="F:glycosyltransferase activity"/>
    <property type="evidence" value="ECO:0007669"/>
    <property type="project" value="InterPro"/>
</dbReference>
<evidence type="ECO:0000313" key="3">
    <source>
        <dbReference type="Proteomes" id="UP000460317"/>
    </source>
</evidence>
<dbReference type="RefSeq" id="WP_016269311.1">
    <property type="nucleotide sequence ID" value="NZ_JADPBT010000444.1"/>
</dbReference>
<dbReference type="CDD" id="cd03811">
    <property type="entry name" value="GT4_GT28_WabH-like"/>
    <property type="match status" value="1"/>
</dbReference>
<sequence>MKHLLFLMSDLEGGGAEKALLELLKSIDYKQYKVSLCLILCRGVYIQEVPKEVKIITLFESEDSPRYQKVFRAYIEHKRTFPLSCLLHTKLRCLRYDVIISFMEGDPLLLHNFIVSRGRINITWVHCDLYNYHYSKSRFYAPVTEIDCYKKMDKIVFVSQIAKNNFSKLFDVDTSKYSLYNILDLDRVRKLALTGISSRRLFTITAIGSLIEVKGIDRLVRVAKRLKDDGSTFCIQIVGRGKKEKELLELRNNLDLEQEVHFCGFQTNPYSYLNQSDLLVSTSISEGLSYVICEALALGVPVVATETAGAMELLEGGKYGILTNHNDEAIYQGIKEMMNNVDLRKMYSDKGKKRAESFSAQQIMSEFYKLLQ</sequence>
<gene>
    <name evidence="2" type="ORF">GAN93_05320</name>
</gene>
<dbReference type="PANTHER" id="PTHR12526">
    <property type="entry name" value="GLYCOSYLTRANSFERASE"/>
    <property type="match status" value="1"/>
</dbReference>
<proteinExistence type="predicted"/>